<evidence type="ECO:0000256" key="5">
    <source>
        <dbReference type="ARBA" id="ARBA00023315"/>
    </source>
</evidence>
<dbReference type="InterPro" id="IPR041728">
    <property type="entry name" value="GPAT/DHAPAT_LPLAT"/>
</dbReference>
<evidence type="ECO:0000256" key="4">
    <source>
        <dbReference type="ARBA" id="ARBA00023136"/>
    </source>
</evidence>
<evidence type="ECO:0000256" key="2">
    <source>
        <dbReference type="ARBA" id="ARBA00007937"/>
    </source>
</evidence>
<proteinExistence type="inferred from homology"/>
<dbReference type="CTD" id="43350"/>
<gene>
    <name evidence="9" type="primary">LOC108674825</name>
</gene>
<reference evidence="9" key="1">
    <citation type="submission" date="2025-08" db="UniProtKB">
        <authorList>
            <consortium name="RefSeq"/>
        </authorList>
    </citation>
    <scope>IDENTIFICATION</scope>
    <source>
        <tissue evidence="9">Whole organism</tissue>
    </source>
</reference>
<accession>A0A8B7NZK6</accession>
<dbReference type="OrthoDB" id="5962536at2759"/>
<feature type="region of interest" description="Disordered" evidence="6">
    <location>
        <begin position="155"/>
        <end position="188"/>
    </location>
</feature>
<evidence type="ECO:0000313" key="9">
    <source>
        <dbReference type="RefSeq" id="XP_018018286.1"/>
    </source>
</evidence>
<dbReference type="PANTHER" id="PTHR12563">
    <property type="entry name" value="GLYCEROL-3-PHOSPHATE ACYLTRANSFERASE"/>
    <property type="match status" value="1"/>
</dbReference>
<evidence type="ECO:0000256" key="1">
    <source>
        <dbReference type="ARBA" id="ARBA00004370"/>
    </source>
</evidence>
<protein>
    <submittedName>
        <fullName evidence="9">Glycerol-3-phosphate acyltransferase 1, mitochondrial isoform X1</fullName>
    </submittedName>
</protein>
<feature type="domain" description="Phospholipid/glycerol acyltransferase" evidence="7">
    <location>
        <begin position="417"/>
        <end position="549"/>
    </location>
</feature>
<keyword evidence="8" id="KW-1185">Reference proteome</keyword>
<feature type="region of interest" description="Disordered" evidence="6">
    <location>
        <begin position="1"/>
        <end position="55"/>
    </location>
</feature>
<dbReference type="RefSeq" id="XP_018018286.1">
    <property type="nucleotide sequence ID" value="XM_018162797.1"/>
</dbReference>
<dbReference type="GO" id="GO:0006631">
    <property type="term" value="P:fatty acid metabolic process"/>
    <property type="evidence" value="ECO:0007669"/>
    <property type="project" value="TreeGrafter"/>
</dbReference>
<keyword evidence="3" id="KW-0808">Transferase</keyword>
<dbReference type="AlphaFoldDB" id="A0A8B7NZK6"/>
<organism evidence="8 9">
    <name type="scientific">Hyalella azteca</name>
    <name type="common">Amphipod</name>
    <dbReference type="NCBI Taxonomy" id="294128"/>
    <lineage>
        <taxon>Eukaryota</taxon>
        <taxon>Metazoa</taxon>
        <taxon>Ecdysozoa</taxon>
        <taxon>Arthropoda</taxon>
        <taxon>Crustacea</taxon>
        <taxon>Multicrustacea</taxon>
        <taxon>Malacostraca</taxon>
        <taxon>Eumalacostraca</taxon>
        <taxon>Peracarida</taxon>
        <taxon>Amphipoda</taxon>
        <taxon>Senticaudata</taxon>
        <taxon>Talitrida</taxon>
        <taxon>Talitroidea</taxon>
        <taxon>Hyalellidae</taxon>
        <taxon>Hyalella</taxon>
    </lineage>
</organism>
<dbReference type="PANTHER" id="PTHR12563:SF23">
    <property type="entry name" value="BCDNA.GH07066"/>
    <property type="match status" value="1"/>
</dbReference>
<dbReference type="InterPro" id="IPR002123">
    <property type="entry name" value="Plipid/glycerol_acylTrfase"/>
</dbReference>
<dbReference type="Proteomes" id="UP000694843">
    <property type="component" value="Unplaced"/>
</dbReference>
<dbReference type="GO" id="GO:0031966">
    <property type="term" value="C:mitochondrial membrane"/>
    <property type="evidence" value="ECO:0007669"/>
    <property type="project" value="TreeGrafter"/>
</dbReference>
<comment type="subcellular location">
    <subcellularLocation>
        <location evidence="1">Membrane</location>
    </subcellularLocation>
</comment>
<dbReference type="CDD" id="cd07993">
    <property type="entry name" value="LPLAT_DHAPAT-like"/>
    <property type="match status" value="1"/>
</dbReference>
<evidence type="ECO:0000256" key="3">
    <source>
        <dbReference type="ARBA" id="ARBA00022679"/>
    </source>
</evidence>
<dbReference type="SUPFAM" id="SSF69593">
    <property type="entry name" value="Glycerol-3-phosphate (1)-acyltransferase"/>
    <property type="match status" value="1"/>
</dbReference>
<dbReference type="GO" id="GO:0004366">
    <property type="term" value="F:glycerol-3-phosphate O-acyltransferase activity"/>
    <property type="evidence" value="ECO:0007669"/>
    <property type="project" value="TreeGrafter"/>
</dbReference>
<evidence type="ECO:0000256" key="6">
    <source>
        <dbReference type="SAM" id="MobiDB-lite"/>
    </source>
</evidence>
<comment type="similarity">
    <text evidence="2">Belongs to the GPAT/DAPAT family.</text>
</comment>
<keyword evidence="5 9" id="KW-0012">Acyltransferase</keyword>
<dbReference type="InterPro" id="IPR022284">
    <property type="entry name" value="GPAT/DHAPAT"/>
</dbReference>
<dbReference type="SMART" id="SM00563">
    <property type="entry name" value="PlsC"/>
    <property type="match status" value="1"/>
</dbReference>
<dbReference type="GO" id="GO:0019432">
    <property type="term" value="P:triglyceride biosynthetic process"/>
    <property type="evidence" value="ECO:0007669"/>
    <property type="project" value="TreeGrafter"/>
</dbReference>
<dbReference type="KEGG" id="hazt:108674825"/>
<sequence length="1055" mass="115887">MPALGIERNSGLPWAATPRPIEKNGNLESRQPSVDNSTDHRNEAVVSNGNHHNGAISGDLMNGHCNGYPLNNNSYGHSLNGDTCDMSGYKKPDDDKFLPNLSRALESDDDRAPAVRLSPQTPYLTKPCRNGVFSPSSTSEDNSMIVSPCLPPYPKDAKSHKSMRKTPARDPPMSVQQTNTPAPENVESDAVRKRIPVKTKDDTRQTVDGDDIKIDKVVSSADGGLKRNYIDSSSLASEALLFGQGLLSTRPRLSDLTSFQISYSGVSESAGAWGELGHYNILHVTTSDPSQHWFTRYCCYLVHCSRLKVNFPYPAISNQVILEDDRIQTAVDQVVNESIPEDLPVEKRAASCRSLRTMQLARAHRILNDMKAAISTTLIRITGYVLFKVFSRLLKSVVVHKGQLEAIQRASKKGTPLIFVPLHRSHVDYLFVTWVLFNCQIPAPIVAAGENLNMPVFGALLRGTGGFFIKRRLESNKARRDVLYRALLQCYMSHSLHAGYNLEFFIEGGRTRTGKPAMPKGGLLSVILDAYLSGMLDDAMIVPIAINYDKLVDGNFIREQLGQSKVPESFWGAVCAICKVLSTNYGQSRIDFGAPFSLKEFVQLSRIPVAQLAASGTTLLSNFAGAASKGHHRSLSSPVAASHLTVQRPPSISSFAAPASSSDVPCTTDTQLLPAMSNSSLFGTELTDEFRELVKKLGQHIVFDAERCQAMMSSNLVAWVVSFQHRGGATLPLLSAAVHDLKTLLQQRGRDVGFTGDSVDVVKHAVRLLGPSLIRTEVRDGVTVYSPVTCLPNVIELNYYANALLPVFAIDAIIAVSLQSILDCELWPYCDTEPSITVELDKLMKRSLRLCEVFAHEFVLYAPCGNLSTRLLDAVDRLCVIGFLSENKSLSRSLSRRYHGASAHQDDFDSWQVTNEPCDVVGNENNMLYTVVYNVLPTTATLSCLTTFSNMLTPLLDAYCSTVETLQAIVGTKIPEKELVAKTQLLVRERLADESIKFGECIAADPIKNCIKMLESEQVLQSSQQDGDKLINLTTPYNSLEALVVLHDSLAAFRV</sequence>
<evidence type="ECO:0000313" key="8">
    <source>
        <dbReference type="Proteomes" id="UP000694843"/>
    </source>
</evidence>
<dbReference type="Pfam" id="PF19277">
    <property type="entry name" value="GPAT_C"/>
    <property type="match status" value="2"/>
</dbReference>
<evidence type="ECO:0000259" key="7">
    <source>
        <dbReference type="SMART" id="SM00563"/>
    </source>
</evidence>
<dbReference type="GeneID" id="108674825"/>
<dbReference type="GO" id="GO:0008654">
    <property type="term" value="P:phospholipid biosynthetic process"/>
    <property type="evidence" value="ECO:0007669"/>
    <property type="project" value="TreeGrafter"/>
</dbReference>
<dbReference type="Pfam" id="PF01553">
    <property type="entry name" value="Acyltransferase"/>
    <property type="match status" value="1"/>
</dbReference>
<dbReference type="InterPro" id="IPR045520">
    <property type="entry name" value="GPAT/DHAPAT_C"/>
</dbReference>
<dbReference type="GO" id="GO:0006072">
    <property type="term" value="P:glycerol-3-phosphate metabolic process"/>
    <property type="evidence" value="ECO:0007669"/>
    <property type="project" value="TreeGrafter"/>
</dbReference>
<name>A0A8B7NZK6_HYAAZ</name>
<feature type="compositionally biased region" description="Polar residues" evidence="6">
    <location>
        <begin position="26"/>
        <end position="36"/>
    </location>
</feature>
<keyword evidence="4" id="KW-0472">Membrane</keyword>